<evidence type="ECO:0000259" key="10">
    <source>
        <dbReference type="Pfam" id="PF22782"/>
    </source>
</evidence>
<dbReference type="PANTHER" id="PTHR12786">
    <property type="entry name" value="SPLICING FACTOR SF3A-RELATED"/>
    <property type="match status" value="1"/>
</dbReference>
<evidence type="ECO:0000256" key="3">
    <source>
        <dbReference type="ARBA" id="ARBA00008726"/>
    </source>
</evidence>
<keyword evidence="11" id="KW-1185">Reference proteome</keyword>
<proteinExistence type="inferred from homology"/>
<keyword evidence="4" id="KW-0963">Cytoplasm</keyword>
<evidence type="ECO:0000256" key="6">
    <source>
        <dbReference type="ARBA" id="ARBA00023187"/>
    </source>
</evidence>
<accession>A0A915D124</accession>
<feature type="region of interest" description="Disordered" evidence="9">
    <location>
        <begin position="135"/>
        <end position="156"/>
    </location>
</feature>
<dbReference type="InterPro" id="IPR051421">
    <property type="entry name" value="RNA_Proc_DNA_Dmg_Regulator"/>
</dbReference>
<evidence type="ECO:0000256" key="2">
    <source>
        <dbReference type="ARBA" id="ARBA00004496"/>
    </source>
</evidence>
<protein>
    <submittedName>
        <fullName evidence="12">Sde2 N-terminal ubiquitin domain-containing protein</fullName>
    </submittedName>
</protein>
<dbReference type="GO" id="GO:0008380">
    <property type="term" value="P:RNA splicing"/>
    <property type="evidence" value="ECO:0007669"/>
    <property type="project" value="UniProtKB-KW"/>
</dbReference>
<organism evidence="11 12">
    <name type="scientific">Ditylenchus dipsaci</name>
    <dbReference type="NCBI Taxonomy" id="166011"/>
    <lineage>
        <taxon>Eukaryota</taxon>
        <taxon>Metazoa</taxon>
        <taxon>Ecdysozoa</taxon>
        <taxon>Nematoda</taxon>
        <taxon>Chromadorea</taxon>
        <taxon>Rhabditida</taxon>
        <taxon>Tylenchina</taxon>
        <taxon>Tylenchomorpha</taxon>
        <taxon>Sphaerularioidea</taxon>
        <taxon>Anguinidae</taxon>
        <taxon>Anguininae</taxon>
        <taxon>Ditylenchus</taxon>
    </lineage>
</organism>
<evidence type="ECO:0000313" key="12">
    <source>
        <dbReference type="WBParaSite" id="jg14792"/>
    </source>
</evidence>
<name>A0A915D124_9BILA</name>
<feature type="domain" description="SDE2-like" evidence="10">
    <location>
        <begin position="75"/>
        <end position="170"/>
    </location>
</feature>
<dbReference type="InterPro" id="IPR053822">
    <property type="entry name" value="SDE2-like_dom"/>
</dbReference>
<evidence type="ECO:0000256" key="9">
    <source>
        <dbReference type="SAM" id="MobiDB-lite"/>
    </source>
</evidence>
<keyword evidence="6" id="KW-0508">mRNA splicing</keyword>
<dbReference type="GO" id="GO:0005737">
    <property type="term" value="C:cytoplasm"/>
    <property type="evidence" value="ECO:0007669"/>
    <property type="project" value="UniProtKB-SubCell"/>
</dbReference>
<reference evidence="12" key="1">
    <citation type="submission" date="2022-11" db="UniProtKB">
        <authorList>
            <consortium name="WormBaseParasite"/>
        </authorList>
    </citation>
    <scope>IDENTIFICATION</scope>
</reference>
<dbReference type="GO" id="GO:0005634">
    <property type="term" value="C:nucleus"/>
    <property type="evidence" value="ECO:0007669"/>
    <property type="project" value="UniProtKB-SubCell"/>
</dbReference>
<evidence type="ECO:0000256" key="1">
    <source>
        <dbReference type="ARBA" id="ARBA00004123"/>
    </source>
</evidence>
<comment type="subcellular location">
    <subcellularLocation>
        <location evidence="2">Cytoplasm</location>
    </subcellularLocation>
    <subcellularLocation>
        <location evidence="1">Nucleus</location>
    </subcellularLocation>
</comment>
<feature type="region of interest" description="Disordered" evidence="9">
    <location>
        <begin position="175"/>
        <end position="236"/>
    </location>
</feature>
<keyword evidence="7" id="KW-0539">Nucleus</keyword>
<dbReference type="AlphaFoldDB" id="A0A915D124"/>
<evidence type="ECO:0000256" key="7">
    <source>
        <dbReference type="ARBA" id="ARBA00023242"/>
    </source>
</evidence>
<dbReference type="PANTHER" id="PTHR12786:SF1">
    <property type="entry name" value="SPLICING REGULATOR SDE2"/>
    <property type="match status" value="1"/>
</dbReference>
<dbReference type="WBParaSite" id="jg14792">
    <property type="protein sequence ID" value="jg14792"/>
    <property type="gene ID" value="jg14792"/>
</dbReference>
<keyword evidence="5" id="KW-0507">mRNA processing</keyword>
<dbReference type="GO" id="GO:0006397">
    <property type="term" value="P:mRNA processing"/>
    <property type="evidence" value="ECO:0007669"/>
    <property type="project" value="UniProtKB-KW"/>
</dbReference>
<evidence type="ECO:0000256" key="5">
    <source>
        <dbReference type="ARBA" id="ARBA00022664"/>
    </source>
</evidence>
<sequence length="341" mass="39158">MLSFAHCLMACSQWSELDYANVRRSIFTADEVSFVNQITQLPTELYYLESHGKIYKTVEEIGPGKLIQIHFRCLGGKGGFGSILRSFRIHRSTNQLMCRNLNGRRLADVKEEERLKKWIEKKADREKAKELKAKEKYERLKQGGPKHQFSDQKYLQNRDRILDQTEDAVEAGMKAMQEKQMDEENPAPNPIQDSSASEASTSSESDFDWYDAVPLPSSSKARKRKHRNDGDDVPTKKEKVEYASDVIYEYFTEKIIENICENAIVEDVKKRSLTSNQLQEIQNTEKVDVANEVEEVSKKQLVPKVYIDYPAIDLDTVEHVEDLVGLGLITSNMLWNLVVLS</sequence>
<comment type="similarity">
    <text evidence="3">Belongs to the SDE2 family.</text>
</comment>
<evidence type="ECO:0000313" key="11">
    <source>
        <dbReference type="Proteomes" id="UP000887574"/>
    </source>
</evidence>
<evidence type="ECO:0000256" key="8">
    <source>
        <dbReference type="ARBA" id="ARBA00023306"/>
    </source>
</evidence>
<evidence type="ECO:0000256" key="4">
    <source>
        <dbReference type="ARBA" id="ARBA00022490"/>
    </source>
</evidence>
<keyword evidence="8" id="KW-0131">Cell cycle</keyword>
<dbReference type="Proteomes" id="UP000887574">
    <property type="component" value="Unplaced"/>
</dbReference>
<dbReference type="Pfam" id="PF22782">
    <property type="entry name" value="SDE2"/>
    <property type="match status" value="1"/>
</dbReference>
<feature type="compositionally biased region" description="Low complexity" evidence="9">
    <location>
        <begin position="194"/>
        <end position="204"/>
    </location>
</feature>